<keyword evidence="2" id="KW-1185">Reference proteome</keyword>
<reference evidence="1 2" key="1">
    <citation type="submission" date="2019-05" db="EMBL/GenBank/DDBJ databases">
        <title>Another draft genome of Portunus trituberculatus and its Hox gene families provides insights of decapod evolution.</title>
        <authorList>
            <person name="Jeong J.-H."/>
            <person name="Song I."/>
            <person name="Kim S."/>
            <person name="Choi T."/>
            <person name="Kim D."/>
            <person name="Ryu S."/>
            <person name="Kim W."/>
        </authorList>
    </citation>
    <scope>NUCLEOTIDE SEQUENCE [LARGE SCALE GENOMIC DNA]</scope>
    <source>
        <tissue evidence="1">Muscle</tissue>
    </source>
</reference>
<proteinExistence type="predicted"/>
<evidence type="ECO:0000313" key="2">
    <source>
        <dbReference type="Proteomes" id="UP000324222"/>
    </source>
</evidence>
<protein>
    <submittedName>
        <fullName evidence="1">Uncharacterized protein</fullName>
    </submittedName>
</protein>
<gene>
    <name evidence="1" type="ORF">E2C01_077642</name>
</gene>
<accession>A0A5B7IKQ8</accession>
<dbReference type="AlphaFoldDB" id="A0A5B7IKQ8"/>
<evidence type="ECO:0000313" key="1">
    <source>
        <dbReference type="EMBL" id="MPC82953.1"/>
    </source>
</evidence>
<organism evidence="1 2">
    <name type="scientific">Portunus trituberculatus</name>
    <name type="common">Swimming crab</name>
    <name type="synonym">Neptunus trituberculatus</name>
    <dbReference type="NCBI Taxonomy" id="210409"/>
    <lineage>
        <taxon>Eukaryota</taxon>
        <taxon>Metazoa</taxon>
        <taxon>Ecdysozoa</taxon>
        <taxon>Arthropoda</taxon>
        <taxon>Crustacea</taxon>
        <taxon>Multicrustacea</taxon>
        <taxon>Malacostraca</taxon>
        <taxon>Eumalacostraca</taxon>
        <taxon>Eucarida</taxon>
        <taxon>Decapoda</taxon>
        <taxon>Pleocyemata</taxon>
        <taxon>Brachyura</taxon>
        <taxon>Eubrachyura</taxon>
        <taxon>Portunoidea</taxon>
        <taxon>Portunidae</taxon>
        <taxon>Portuninae</taxon>
        <taxon>Portunus</taxon>
    </lineage>
</organism>
<sequence length="153" mass="16244">MGHSEGGDRLSRAAAVCSPAGGRAMGGTHTAVAAWQVFGHHDPLVGTIILMPYRSFPSPHHTAAPSPASLHIVGEPANHHPLQLCRHTLSLPSPGRPSRVIARRGRECLVVTACKPYISARQAPANVNTCTPAITRSYIRRRAAAAGGDVRRR</sequence>
<dbReference type="Proteomes" id="UP000324222">
    <property type="component" value="Unassembled WGS sequence"/>
</dbReference>
<comment type="caution">
    <text evidence="1">The sequence shown here is derived from an EMBL/GenBank/DDBJ whole genome shotgun (WGS) entry which is preliminary data.</text>
</comment>
<dbReference type="EMBL" id="VSRR010061138">
    <property type="protein sequence ID" value="MPC82953.1"/>
    <property type="molecule type" value="Genomic_DNA"/>
</dbReference>
<name>A0A5B7IKQ8_PORTR</name>